<gene>
    <name evidence="6" type="ORF">K504DRAFT_475734</name>
</gene>
<dbReference type="InterPro" id="IPR036390">
    <property type="entry name" value="WH_DNA-bd_sf"/>
</dbReference>
<evidence type="ECO:0000256" key="1">
    <source>
        <dbReference type="ARBA" id="ARBA00022603"/>
    </source>
</evidence>
<sequence length="420" mass="46797">METTRIAELARIIASQTDKLDKHLRSNNLPEPSFSPEAPVDPFQSSTSDIKQANISAVEAAIELRQLLEGPVKLLVPESNFAPLAAIRRFKIASHVPKQGGISFADLASMCGLLEHDLRRVIRYAAIHHRVFCEPEKGFVAHTAASKLLAENGKIGNMMDLTFSECWPAHSRAVDAMAQKSEEPNKSGYSLANGTSLNMFEFLAQHPDRARRFAGAMSSTTPASLEALVNYFDWSSLPDGSTVVDVGGARGHVSIHLAKRFPHLRFVVEDMPEVVEAADREIPEDLKGRVSFVGHNMFIEQPVKDAHVYLFRYVLHDWPDKYCVKILQQLIPAMKEGAMVVTQDHLLPEPGTLPLLREMQLRSMDANMMSLFNSRERAIEDWRAIFEAASVKFSGFSATRVKENPSTGVIQLKWTDKGHL</sequence>
<organism evidence="6 7">
    <name type="scientific">Pleomassaria siparia CBS 279.74</name>
    <dbReference type="NCBI Taxonomy" id="1314801"/>
    <lineage>
        <taxon>Eukaryota</taxon>
        <taxon>Fungi</taxon>
        <taxon>Dikarya</taxon>
        <taxon>Ascomycota</taxon>
        <taxon>Pezizomycotina</taxon>
        <taxon>Dothideomycetes</taxon>
        <taxon>Pleosporomycetidae</taxon>
        <taxon>Pleosporales</taxon>
        <taxon>Pleomassariaceae</taxon>
        <taxon>Pleomassaria</taxon>
    </lineage>
</organism>
<reference evidence="6" key="1">
    <citation type="journal article" date="2020" name="Stud. Mycol.">
        <title>101 Dothideomycetes genomes: a test case for predicting lifestyles and emergence of pathogens.</title>
        <authorList>
            <person name="Haridas S."/>
            <person name="Albert R."/>
            <person name="Binder M."/>
            <person name="Bloem J."/>
            <person name="Labutti K."/>
            <person name="Salamov A."/>
            <person name="Andreopoulos B."/>
            <person name="Baker S."/>
            <person name="Barry K."/>
            <person name="Bills G."/>
            <person name="Bluhm B."/>
            <person name="Cannon C."/>
            <person name="Castanera R."/>
            <person name="Culley D."/>
            <person name="Daum C."/>
            <person name="Ezra D."/>
            <person name="Gonzalez J."/>
            <person name="Henrissat B."/>
            <person name="Kuo A."/>
            <person name="Liang C."/>
            <person name="Lipzen A."/>
            <person name="Lutzoni F."/>
            <person name="Magnuson J."/>
            <person name="Mondo S."/>
            <person name="Nolan M."/>
            <person name="Ohm R."/>
            <person name="Pangilinan J."/>
            <person name="Park H.-J."/>
            <person name="Ramirez L."/>
            <person name="Alfaro M."/>
            <person name="Sun H."/>
            <person name="Tritt A."/>
            <person name="Yoshinaga Y."/>
            <person name="Zwiers L.-H."/>
            <person name="Turgeon B."/>
            <person name="Goodwin S."/>
            <person name="Spatafora J."/>
            <person name="Crous P."/>
            <person name="Grigoriev I."/>
        </authorList>
    </citation>
    <scope>NUCLEOTIDE SEQUENCE</scope>
    <source>
        <strain evidence="6">CBS 279.74</strain>
    </source>
</reference>
<dbReference type="InterPro" id="IPR016461">
    <property type="entry name" value="COMT-like"/>
</dbReference>
<name>A0A6G1KD87_9PLEO</name>
<dbReference type="GO" id="GO:0032259">
    <property type="term" value="P:methylation"/>
    <property type="evidence" value="ECO:0007669"/>
    <property type="project" value="UniProtKB-KW"/>
</dbReference>
<keyword evidence="7" id="KW-1185">Reference proteome</keyword>
<feature type="domain" description="O-methyltransferase C-terminal" evidence="5">
    <location>
        <begin position="183"/>
        <end position="389"/>
    </location>
</feature>
<keyword evidence="3" id="KW-0949">S-adenosyl-L-methionine</keyword>
<evidence type="ECO:0000256" key="3">
    <source>
        <dbReference type="ARBA" id="ARBA00022691"/>
    </source>
</evidence>
<dbReference type="SUPFAM" id="SSF46785">
    <property type="entry name" value="Winged helix' DNA-binding domain"/>
    <property type="match status" value="1"/>
</dbReference>
<accession>A0A6G1KD87</accession>
<keyword evidence="2 6" id="KW-0808">Transferase</keyword>
<dbReference type="Pfam" id="PF00891">
    <property type="entry name" value="Methyltransf_2"/>
    <property type="match status" value="1"/>
</dbReference>
<dbReference type="InterPro" id="IPR029063">
    <property type="entry name" value="SAM-dependent_MTases_sf"/>
</dbReference>
<dbReference type="InterPro" id="IPR036388">
    <property type="entry name" value="WH-like_DNA-bd_sf"/>
</dbReference>
<dbReference type="PROSITE" id="PS51683">
    <property type="entry name" value="SAM_OMT_II"/>
    <property type="match status" value="1"/>
</dbReference>
<evidence type="ECO:0000256" key="2">
    <source>
        <dbReference type="ARBA" id="ARBA00022679"/>
    </source>
</evidence>
<evidence type="ECO:0000259" key="5">
    <source>
        <dbReference type="Pfam" id="PF00891"/>
    </source>
</evidence>
<dbReference type="EMBL" id="MU005768">
    <property type="protein sequence ID" value="KAF2710788.1"/>
    <property type="molecule type" value="Genomic_DNA"/>
</dbReference>
<dbReference type="Proteomes" id="UP000799428">
    <property type="component" value="Unassembled WGS sequence"/>
</dbReference>
<dbReference type="PANTHER" id="PTHR43712">
    <property type="entry name" value="PUTATIVE (AFU_ORTHOLOGUE AFUA_4G14580)-RELATED"/>
    <property type="match status" value="1"/>
</dbReference>
<evidence type="ECO:0000313" key="6">
    <source>
        <dbReference type="EMBL" id="KAF2710788.1"/>
    </source>
</evidence>
<keyword evidence="1 6" id="KW-0489">Methyltransferase</keyword>
<feature type="region of interest" description="Disordered" evidence="4">
    <location>
        <begin position="24"/>
        <end position="46"/>
    </location>
</feature>
<evidence type="ECO:0000313" key="7">
    <source>
        <dbReference type="Proteomes" id="UP000799428"/>
    </source>
</evidence>
<dbReference type="GO" id="GO:0008171">
    <property type="term" value="F:O-methyltransferase activity"/>
    <property type="evidence" value="ECO:0007669"/>
    <property type="project" value="InterPro"/>
</dbReference>
<dbReference type="SUPFAM" id="SSF53335">
    <property type="entry name" value="S-adenosyl-L-methionine-dependent methyltransferases"/>
    <property type="match status" value="1"/>
</dbReference>
<dbReference type="Gene3D" id="3.40.50.150">
    <property type="entry name" value="Vaccinia Virus protein VP39"/>
    <property type="match status" value="1"/>
</dbReference>
<dbReference type="InterPro" id="IPR001077">
    <property type="entry name" value="COMT_C"/>
</dbReference>
<dbReference type="CDD" id="cd02440">
    <property type="entry name" value="AdoMet_MTases"/>
    <property type="match status" value="1"/>
</dbReference>
<dbReference type="PANTHER" id="PTHR43712:SF5">
    <property type="entry name" value="O-METHYLTRANSFERASE ASQN-RELATED"/>
    <property type="match status" value="1"/>
</dbReference>
<protein>
    <submittedName>
        <fullName evidence="6">Putative O-methyltransferase</fullName>
    </submittedName>
</protein>
<proteinExistence type="predicted"/>
<dbReference type="Gene3D" id="1.10.10.10">
    <property type="entry name" value="Winged helix-like DNA-binding domain superfamily/Winged helix DNA-binding domain"/>
    <property type="match status" value="1"/>
</dbReference>
<dbReference type="AlphaFoldDB" id="A0A6G1KD87"/>
<dbReference type="OrthoDB" id="1606438at2759"/>
<evidence type="ECO:0000256" key="4">
    <source>
        <dbReference type="SAM" id="MobiDB-lite"/>
    </source>
</evidence>